<dbReference type="Pfam" id="PF12130">
    <property type="entry name" value="bMERB_dom"/>
    <property type="match status" value="1"/>
</dbReference>
<dbReference type="GO" id="GO:0046872">
    <property type="term" value="F:metal ion binding"/>
    <property type="evidence" value="ECO:0007669"/>
    <property type="project" value="UniProtKB-KW"/>
</dbReference>
<dbReference type="PROSITE" id="PS50021">
    <property type="entry name" value="CH"/>
    <property type="match status" value="1"/>
</dbReference>
<feature type="compositionally biased region" description="Polar residues" evidence="17">
    <location>
        <begin position="425"/>
        <end position="452"/>
    </location>
</feature>
<dbReference type="Proteomes" id="UP000008672">
    <property type="component" value="Unassembled WGS sequence"/>
</dbReference>
<evidence type="ECO:0000256" key="7">
    <source>
        <dbReference type="ARBA" id="ARBA00022553"/>
    </source>
</evidence>
<evidence type="ECO:0000256" key="6">
    <source>
        <dbReference type="ARBA" id="ARBA00022490"/>
    </source>
</evidence>
<evidence type="ECO:0000256" key="3">
    <source>
        <dbReference type="ARBA" id="ARBA00004245"/>
    </source>
</evidence>
<dbReference type="GO" id="GO:0042995">
    <property type="term" value="C:cell projection"/>
    <property type="evidence" value="ECO:0007669"/>
    <property type="project" value="UniProtKB-SubCell"/>
</dbReference>
<reference evidence="21" key="1">
    <citation type="submission" date="2011-08" db="EMBL/GenBank/DDBJ databases">
        <title>The draft genome of Latimeria chalumnae.</title>
        <authorList>
            <person name="Di Palma F."/>
            <person name="Alfoldi J."/>
            <person name="Johnson J."/>
            <person name="Berlin A."/>
            <person name="Gnerre S."/>
            <person name="Jaffe D."/>
            <person name="MacCallum I."/>
            <person name="Young S."/>
            <person name="Walker B.J."/>
            <person name="Lander E."/>
            <person name="Lindblad-Toh K."/>
        </authorList>
    </citation>
    <scope>NUCLEOTIDE SEQUENCE [LARGE SCALE GENOMIC DNA]</scope>
    <source>
        <strain evidence="21">Wild caught</strain>
    </source>
</reference>
<keyword evidence="21" id="KW-1185">Reference proteome</keyword>
<keyword evidence="12 16" id="KW-0175">Coiled coil</keyword>
<keyword evidence="9" id="KW-0967">Endosome</keyword>
<feature type="coiled-coil region" evidence="16">
    <location>
        <begin position="695"/>
        <end position="729"/>
    </location>
</feature>
<dbReference type="EMBL" id="AFYH01055755">
    <property type="status" value="NOT_ANNOTATED_CDS"/>
    <property type="molecule type" value="Genomic_DNA"/>
</dbReference>
<evidence type="ECO:0000256" key="14">
    <source>
        <dbReference type="ARBA" id="ARBA00023212"/>
    </source>
</evidence>
<evidence type="ECO:0000256" key="2">
    <source>
        <dbReference type="ARBA" id="ARBA00004202"/>
    </source>
</evidence>
<dbReference type="Gene3D" id="1.10.418.10">
    <property type="entry name" value="Calponin-like domain"/>
    <property type="match status" value="1"/>
</dbReference>
<evidence type="ECO:0000313" key="20">
    <source>
        <dbReference type="Ensembl" id="ENSLACP00000000779.1"/>
    </source>
</evidence>
<evidence type="ECO:0000313" key="21">
    <source>
        <dbReference type="Proteomes" id="UP000008672"/>
    </source>
</evidence>
<name>H2ZTQ8_LATCH</name>
<accession>H2ZTQ8</accession>
<dbReference type="FunCoup" id="H2ZTQ8">
    <property type="interactions" value="429"/>
</dbReference>
<dbReference type="EMBL" id="AFYH01055757">
    <property type="status" value="NOT_ANNOTATED_CDS"/>
    <property type="molecule type" value="Genomic_DNA"/>
</dbReference>
<dbReference type="Bgee" id="ENSLACG00000000700">
    <property type="expression patterns" value="Expressed in muscle tissue and 6 other cell types or tissues"/>
</dbReference>
<feature type="compositionally biased region" description="Low complexity" evidence="17">
    <location>
        <begin position="575"/>
        <end position="591"/>
    </location>
</feature>
<dbReference type="InParanoid" id="H2ZTQ8"/>
<evidence type="ECO:0000256" key="1">
    <source>
        <dbReference type="ARBA" id="ARBA00004172"/>
    </source>
</evidence>
<feature type="coiled-coil region" evidence="16">
    <location>
        <begin position="806"/>
        <end position="833"/>
    </location>
</feature>
<dbReference type="HOGENOM" id="CLU_015382_1_0_1"/>
<feature type="region of interest" description="Disordered" evidence="17">
    <location>
        <begin position="505"/>
        <end position="647"/>
    </location>
</feature>
<dbReference type="EMBL" id="AFYH01055752">
    <property type="status" value="NOT_ANNOTATED_CDS"/>
    <property type="molecule type" value="Genomic_DNA"/>
</dbReference>
<evidence type="ECO:0000256" key="5">
    <source>
        <dbReference type="ARBA" id="ARBA00022475"/>
    </source>
</evidence>
<organism evidence="20 21">
    <name type="scientific">Latimeria chalumnae</name>
    <name type="common">Coelacanth</name>
    <dbReference type="NCBI Taxonomy" id="7897"/>
    <lineage>
        <taxon>Eukaryota</taxon>
        <taxon>Metazoa</taxon>
        <taxon>Chordata</taxon>
        <taxon>Craniata</taxon>
        <taxon>Vertebrata</taxon>
        <taxon>Euteleostomi</taxon>
        <taxon>Coelacanthiformes</taxon>
        <taxon>Coelacanthidae</taxon>
        <taxon>Latimeria</taxon>
    </lineage>
</organism>
<feature type="compositionally biased region" description="Polar residues" evidence="17">
    <location>
        <begin position="539"/>
        <end position="554"/>
    </location>
</feature>
<dbReference type="CDD" id="cd21252">
    <property type="entry name" value="CH_MICALL1"/>
    <property type="match status" value="1"/>
</dbReference>
<evidence type="ECO:0000256" key="8">
    <source>
        <dbReference type="ARBA" id="ARBA00022723"/>
    </source>
</evidence>
<dbReference type="PANTHER" id="PTHR23167:SF89">
    <property type="entry name" value="MICAL-LIKE PROTEIN 1"/>
    <property type="match status" value="1"/>
</dbReference>
<feature type="region of interest" description="Disordered" evidence="17">
    <location>
        <begin position="841"/>
        <end position="878"/>
    </location>
</feature>
<evidence type="ECO:0000259" key="18">
    <source>
        <dbReference type="PROSITE" id="PS50021"/>
    </source>
</evidence>
<dbReference type="PROSITE" id="PS51848">
    <property type="entry name" value="BMERB"/>
    <property type="match status" value="1"/>
</dbReference>
<evidence type="ECO:0000259" key="19">
    <source>
        <dbReference type="PROSITE" id="PS51848"/>
    </source>
</evidence>
<dbReference type="EMBL" id="AFYH01055758">
    <property type="status" value="NOT_ANNOTATED_CDS"/>
    <property type="molecule type" value="Genomic_DNA"/>
</dbReference>
<keyword evidence="6" id="KW-0963">Cytoplasm</keyword>
<evidence type="ECO:0008006" key="22">
    <source>
        <dbReference type="Google" id="ProtNLM"/>
    </source>
</evidence>
<protein>
    <recommendedName>
        <fullName evidence="22">MICAL like 1</fullName>
    </recommendedName>
</protein>
<evidence type="ECO:0000256" key="10">
    <source>
        <dbReference type="ARBA" id="ARBA00022833"/>
    </source>
</evidence>
<reference evidence="20" key="3">
    <citation type="submission" date="2025-09" db="UniProtKB">
        <authorList>
            <consortium name="Ensembl"/>
        </authorList>
    </citation>
    <scope>IDENTIFICATION</scope>
</reference>
<dbReference type="GO" id="GO:0005856">
    <property type="term" value="C:cytoskeleton"/>
    <property type="evidence" value="ECO:0007669"/>
    <property type="project" value="UniProtKB-SubCell"/>
</dbReference>
<feature type="compositionally biased region" description="Pro residues" evidence="17">
    <location>
        <begin position="611"/>
        <end position="620"/>
    </location>
</feature>
<keyword evidence="5" id="KW-1003">Cell membrane</keyword>
<gene>
    <name evidence="20" type="primary">MICALL1A</name>
</gene>
<evidence type="ECO:0000256" key="12">
    <source>
        <dbReference type="ARBA" id="ARBA00023054"/>
    </source>
</evidence>
<feature type="compositionally biased region" description="Basic and acidic residues" evidence="17">
    <location>
        <begin position="383"/>
        <end position="400"/>
    </location>
</feature>
<dbReference type="FunFam" id="1.10.418.10:FF:000055">
    <property type="entry name" value="MICAL-like protein 2"/>
    <property type="match status" value="1"/>
</dbReference>
<evidence type="ECO:0000256" key="17">
    <source>
        <dbReference type="SAM" id="MobiDB-lite"/>
    </source>
</evidence>
<dbReference type="AlphaFoldDB" id="H2ZTQ8"/>
<dbReference type="eggNOG" id="ENOG502QWQX">
    <property type="taxonomic scope" value="Eukaryota"/>
</dbReference>
<dbReference type="InterPro" id="IPR050540">
    <property type="entry name" value="F-actin_Monoox_Mical"/>
</dbReference>
<dbReference type="InterPro" id="IPR036872">
    <property type="entry name" value="CH_dom_sf"/>
</dbReference>
<feature type="compositionally biased region" description="Low complexity" evidence="17">
    <location>
        <begin position="511"/>
        <end position="530"/>
    </location>
</feature>
<evidence type="ECO:0000256" key="9">
    <source>
        <dbReference type="ARBA" id="ARBA00022753"/>
    </source>
</evidence>
<dbReference type="SMART" id="SM01203">
    <property type="entry name" value="DUF3585"/>
    <property type="match status" value="1"/>
</dbReference>
<keyword evidence="10" id="KW-0862">Zinc</keyword>
<sequence length="878" mass="96779">ATRALQEWCRQQCAPYPALHITDMSNSFRDGLVFCAILHRHRPDLIDFDSLSKENVYENNKLAFEVAERELGIPALLDAEDMVAMRVPDRLSIMTYVSQYYHYFSNQTHAGVPPSMKRPAATLPSEPSPKKPVCTAEKVLVPKNDVEPSEGEPKRSMLSSTCAACRGMIEPLSRHALFFFLIYFLFPRCKECSSTLLPGAYRPGAESGTFVCTHHRSRLAAYRAGTANFPAMGSAVKENHIPELQEDGSSGGGGGVTRAAEDTPSPAGRDSKERARSSLVRRLSARFSGQDQLSGATWKSHGKLEQSTRSPPGDELGSVSESEMPPNAAVTEQSQDSVASSSSEPQSETPSLEPGLESKPPPAGSSPTAARHKVTDSTSASQEEAKPGGDQLEVKCEDSRPVPAPRRVLDGTPSPTLRPVPKPRSVQQSSSPEEQTQAEETPSVNGDSQESGTPVPKLRETEKSPERKKKKKEDKPFGLCFGQFVPSVNKPLKIFLAQRLPLHPVSKLSHSEPPSSTPSPAISIESISSETSHKPLGEQQASHPTELVSKSSSEPAIHTPTVPASQDAASHPTNESTESLEALASESLHAADQTLTPNQTPPSGSPKTGPSRPPPRPPACRSPMAALFPNDTKVSPSPTHQTKKGTHAQINTYTLKKFPTHSPPPTGALGSGTSRLRQGFPSKQNKVQSDQYIPEDNIYGEMEQIEHQLDELEHQGVELEGRLRSCEDDEEEDDLLVGWFKLIHEKHLLVRRESELVYILKQQNLEERQADVEYELRCLLNKPDKDWSDDDRTREQELMQELVTIIEQRNAIINSLDEDRQREEEEDKMLEAMIKKKDFHRESESELKKKGKFKPMKVLKLLGSKPDGKRKSPKKPTS</sequence>
<feature type="domain" description="BMERB" evidence="19">
    <location>
        <begin position="685"/>
        <end position="832"/>
    </location>
</feature>
<dbReference type="Pfam" id="PF00307">
    <property type="entry name" value="CH"/>
    <property type="match status" value="1"/>
</dbReference>
<keyword evidence="7" id="KW-0597">Phosphoprotein</keyword>
<dbReference type="SUPFAM" id="SSF47576">
    <property type="entry name" value="Calponin-homology domain, CH-domain"/>
    <property type="match status" value="1"/>
</dbReference>
<dbReference type="EMBL" id="AFYH01055753">
    <property type="status" value="NOT_ANNOTATED_CDS"/>
    <property type="molecule type" value="Genomic_DNA"/>
</dbReference>
<keyword evidence="13" id="KW-0472">Membrane</keyword>
<evidence type="ECO:0000256" key="13">
    <source>
        <dbReference type="ARBA" id="ARBA00023136"/>
    </source>
</evidence>
<dbReference type="EMBL" id="AFYH01055754">
    <property type="status" value="NOT_ANNOTATED_CDS"/>
    <property type="molecule type" value="Genomic_DNA"/>
</dbReference>
<comment type="subcellular location">
    <subcellularLocation>
        <location evidence="2">Cell membrane</location>
        <topology evidence="2">Peripheral membrane protein</topology>
    </subcellularLocation>
    <subcellularLocation>
        <location evidence="4">Cell projection</location>
    </subcellularLocation>
    <subcellularLocation>
        <location evidence="3">Cytoplasm</location>
        <location evidence="3">Cytoskeleton</location>
    </subcellularLocation>
    <subcellularLocation>
        <location evidence="1">Recycling endosome</location>
    </subcellularLocation>
</comment>
<feature type="domain" description="Calponin-homology (CH)" evidence="18">
    <location>
        <begin position="1"/>
        <end position="105"/>
    </location>
</feature>
<keyword evidence="8" id="KW-0479">Metal-binding</keyword>
<keyword evidence="11" id="KW-0440">LIM domain</keyword>
<feature type="compositionally biased region" description="Low complexity" evidence="17">
    <location>
        <begin position="277"/>
        <end position="288"/>
    </location>
</feature>
<dbReference type="EMBL" id="AFYH01055759">
    <property type="status" value="NOT_ANNOTATED_CDS"/>
    <property type="molecule type" value="Genomic_DNA"/>
</dbReference>
<feature type="compositionally biased region" description="Low complexity" evidence="17">
    <location>
        <begin position="332"/>
        <end position="354"/>
    </location>
</feature>
<keyword evidence="15" id="KW-0966">Cell projection</keyword>
<feature type="region of interest" description="Disordered" evidence="17">
    <location>
        <begin position="243"/>
        <end position="483"/>
    </location>
</feature>
<dbReference type="STRING" id="7897.ENSLACP00000000779"/>
<evidence type="ECO:0000256" key="16">
    <source>
        <dbReference type="SAM" id="Coils"/>
    </source>
</evidence>
<dbReference type="EMBL" id="AFYH01055756">
    <property type="status" value="NOT_ANNOTATED_CDS"/>
    <property type="molecule type" value="Genomic_DNA"/>
</dbReference>
<feature type="compositionally biased region" description="Polar residues" evidence="17">
    <location>
        <begin position="562"/>
        <end position="574"/>
    </location>
</feature>
<dbReference type="GO" id="GO:0005886">
    <property type="term" value="C:plasma membrane"/>
    <property type="evidence" value="ECO:0007669"/>
    <property type="project" value="UniProtKB-SubCell"/>
</dbReference>
<dbReference type="InterPro" id="IPR022735">
    <property type="entry name" value="bMERB_dom"/>
</dbReference>
<dbReference type="SUPFAM" id="SSF57716">
    <property type="entry name" value="Glucocorticoid receptor-like (DNA-binding domain)"/>
    <property type="match status" value="1"/>
</dbReference>
<proteinExistence type="predicted"/>
<keyword evidence="14" id="KW-0206">Cytoskeleton</keyword>
<dbReference type="OMA" id="QSDHYIP"/>
<dbReference type="GO" id="GO:0055037">
    <property type="term" value="C:recycling endosome"/>
    <property type="evidence" value="ECO:0007669"/>
    <property type="project" value="UniProtKB-SubCell"/>
</dbReference>
<dbReference type="SMART" id="SM00033">
    <property type="entry name" value="CH"/>
    <property type="match status" value="1"/>
</dbReference>
<evidence type="ECO:0000256" key="15">
    <source>
        <dbReference type="ARBA" id="ARBA00023273"/>
    </source>
</evidence>
<dbReference type="Ensembl" id="ENSLACT00000000787.1">
    <property type="protein sequence ID" value="ENSLACP00000000779.1"/>
    <property type="gene ID" value="ENSLACG00000000700.1"/>
</dbReference>
<evidence type="ECO:0000256" key="4">
    <source>
        <dbReference type="ARBA" id="ARBA00004316"/>
    </source>
</evidence>
<dbReference type="InterPro" id="IPR001715">
    <property type="entry name" value="CH_dom"/>
</dbReference>
<evidence type="ECO:0000256" key="11">
    <source>
        <dbReference type="ARBA" id="ARBA00023038"/>
    </source>
</evidence>
<dbReference type="PANTHER" id="PTHR23167">
    <property type="entry name" value="CALPONIN HOMOLOGY DOMAIN-CONTAINING PROTEIN DDB_G0272472-RELATED"/>
    <property type="match status" value="1"/>
</dbReference>
<dbReference type="GeneTree" id="ENSGT00940000156057"/>
<reference evidence="20" key="2">
    <citation type="submission" date="2025-08" db="UniProtKB">
        <authorList>
            <consortium name="Ensembl"/>
        </authorList>
    </citation>
    <scope>IDENTIFICATION</scope>
</reference>